<protein>
    <submittedName>
        <fullName evidence="5">Transferrin-like domain-containing protein</fullName>
    </submittedName>
</protein>
<keyword evidence="1" id="KW-0472">Membrane</keyword>
<dbReference type="AlphaFoldDB" id="A0A0R3WRR2"/>
<accession>A0A0R3WRR2</accession>
<feature type="domain" description="Anoctamin transmembrane" evidence="2">
    <location>
        <begin position="207"/>
        <end position="240"/>
    </location>
</feature>
<sequence>MTVCPCKERDVGHRSKHNSVAAARIAEVLSNAGFINENANLNVVPCCPDKHLHDEMPDHTKHYVILCISKGLLEHTACVLNQGLSGVLADGNSAALDVASLTPGQKVWLAGLAARMVKFNNDQKGVLNALSSCKNYDTVIPIPKCTVEKPLPLSAVTLKECDSALFCMKSKEIVKNMTPLHNIPERNAVWSSFRSQSAFFPGVGRLRWYLGDAIGFYFAWLRSYCLSLIFPSSVGLLTWLLVSV</sequence>
<feature type="transmembrane region" description="Helical" evidence="1">
    <location>
        <begin position="214"/>
        <end position="242"/>
    </location>
</feature>
<reference evidence="3 4" key="2">
    <citation type="submission" date="2018-11" db="EMBL/GenBank/DDBJ databases">
        <authorList>
            <consortium name="Pathogen Informatics"/>
        </authorList>
    </citation>
    <scope>NUCLEOTIDE SEQUENCE [LARGE SCALE GENOMIC DNA]</scope>
</reference>
<dbReference type="OrthoDB" id="296386at2759"/>
<evidence type="ECO:0000313" key="3">
    <source>
        <dbReference type="EMBL" id="VDM22627.1"/>
    </source>
</evidence>
<gene>
    <name evidence="3" type="ORF">TTAC_LOCUS3437</name>
</gene>
<proteinExistence type="predicted"/>
<keyword evidence="1" id="KW-0812">Transmembrane</keyword>
<dbReference type="Proteomes" id="UP000274429">
    <property type="component" value="Unassembled WGS sequence"/>
</dbReference>
<evidence type="ECO:0000256" key="1">
    <source>
        <dbReference type="SAM" id="Phobius"/>
    </source>
</evidence>
<evidence type="ECO:0000259" key="2">
    <source>
        <dbReference type="Pfam" id="PF04547"/>
    </source>
</evidence>
<dbReference type="InterPro" id="IPR049452">
    <property type="entry name" value="Anoctamin_TM"/>
</dbReference>
<evidence type="ECO:0000313" key="4">
    <source>
        <dbReference type="Proteomes" id="UP000274429"/>
    </source>
</evidence>
<name>A0A0R3WRR2_HYDTA</name>
<dbReference type="EMBL" id="UYWX01002435">
    <property type="protein sequence ID" value="VDM22627.1"/>
    <property type="molecule type" value="Genomic_DNA"/>
</dbReference>
<dbReference type="WBParaSite" id="TTAC_0000345201-mRNA-1">
    <property type="protein sequence ID" value="TTAC_0000345201-mRNA-1"/>
    <property type="gene ID" value="TTAC_0000345201"/>
</dbReference>
<reference evidence="5" key="1">
    <citation type="submission" date="2017-02" db="UniProtKB">
        <authorList>
            <consortium name="WormBaseParasite"/>
        </authorList>
    </citation>
    <scope>IDENTIFICATION</scope>
</reference>
<dbReference type="STRING" id="6205.A0A0R3WRR2"/>
<dbReference type="Pfam" id="PF04547">
    <property type="entry name" value="Anoctamin"/>
    <property type="match status" value="1"/>
</dbReference>
<keyword evidence="1" id="KW-1133">Transmembrane helix</keyword>
<keyword evidence="4" id="KW-1185">Reference proteome</keyword>
<evidence type="ECO:0000313" key="5">
    <source>
        <dbReference type="WBParaSite" id="TTAC_0000345201-mRNA-1"/>
    </source>
</evidence>
<organism evidence="5">
    <name type="scientific">Hydatigena taeniaeformis</name>
    <name type="common">Feline tapeworm</name>
    <name type="synonym">Taenia taeniaeformis</name>
    <dbReference type="NCBI Taxonomy" id="6205"/>
    <lineage>
        <taxon>Eukaryota</taxon>
        <taxon>Metazoa</taxon>
        <taxon>Spiralia</taxon>
        <taxon>Lophotrochozoa</taxon>
        <taxon>Platyhelminthes</taxon>
        <taxon>Cestoda</taxon>
        <taxon>Eucestoda</taxon>
        <taxon>Cyclophyllidea</taxon>
        <taxon>Taeniidae</taxon>
        <taxon>Hydatigera</taxon>
    </lineage>
</organism>